<dbReference type="PANTHER" id="PTHR48022">
    <property type="entry name" value="PLASTIDIC GLUCOSE TRANSPORTER 4"/>
    <property type="match status" value="1"/>
</dbReference>
<dbReference type="GO" id="GO:0016020">
    <property type="term" value="C:membrane"/>
    <property type="evidence" value="ECO:0007669"/>
    <property type="project" value="UniProtKB-SubCell"/>
</dbReference>
<organism evidence="11 12">
    <name type="scientific">Naganishia liquefaciens</name>
    <dbReference type="NCBI Taxonomy" id="104408"/>
    <lineage>
        <taxon>Eukaryota</taxon>
        <taxon>Fungi</taxon>
        <taxon>Dikarya</taxon>
        <taxon>Basidiomycota</taxon>
        <taxon>Agaricomycotina</taxon>
        <taxon>Tremellomycetes</taxon>
        <taxon>Filobasidiales</taxon>
        <taxon>Filobasidiaceae</taxon>
        <taxon>Naganishia</taxon>
    </lineage>
</organism>
<dbReference type="OrthoDB" id="8120565at2759"/>
<dbReference type="EMBL" id="BLZA01000049">
    <property type="protein sequence ID" value="GHJ89822.1"/>
    <property type="molecule type" value="Genomic_DNA"/>
</dbReference>
<feature type="transmembrane region" description="Helical" evidence="9">
    <location>
        <begin position="134"/>
        <end position="156"/>
    </location>
</feature>
<evidence type="ECO:0000313" key="12">
    <source>
        <dbReference type="Proteomes" id="UP000620104"/>
    </source>
</evidence>
<comment type="caution">
    <text evidence="11">The sequence shown here is derived from an EMBL/GenBank/DDBJ whole genome shotgun (WGS) entry which is preliminary data.</text>
</comment>
<feature type="transmembrane region" description="Helical" evidence="9">
    <location>
        <begin position="208"/>
        <end position="229"/>
    </location>
</feature>
<feature type="transmembrane region" description="Helical" evidence="9">
    <location>
        <begin position="168"/>
        <end position="188"/>
    </location>
</feature>
<evidence type="ECO:0000256" key="2">
    <source>
        <dbReference type="ARBA" id="ARBA00010992"/>
    </source>
</evidence>
<dbReference type="PANTHER" id="PTHR48022:SF2">
    <property type="entry name" value="PLASTIDIC GLUCOSE TRANSPORTER 4"/>
    <property type="match status" value="1"/>
</dbReference>
<feature type="transmembrane region" description="Helical" evidence="9">
    <location>
        <begin position="308"/>
        <end position="331"/>
    </location>
</feature>
<feature type="transmembrane region" description="Helical" evidence="9">
    <location>
        <begin position="445"/>
        <end position="467"/>
    </location>
</feature>
<comment type="similarity">
    <text evidence="2 8">Belongs to the major facilitator superfamily. Sugar transporter (TC 2.A.1.1) family.</text>
</comment>
<protein>
    <recommendedName>
        <fullName evidence="10">Major facilitator superfamily (MFS) profile domain-containing protein</fullName>
    </recommendedName>
</protein>
<dbReference type="InterPro" id="IPR020846">
    <property type="entry name" value="MFS_dom"/>
</dbReference>
<dbReference type="InterPro" id="IPR036259">
    <property type="entry name" value="MFS_trans_sf"/>
</dbReference>
<keyword evidence="3 8" id="KW-0813">Transport</keyword>
<dbReference type="PROSITE" id="PS00217">
    <property type="entry name" value="SUGAR_TRANSPORT_2"/>
    <property type="match status" value="1"/>
</dbReference>
<dbReference type="Proteomes" id="UP000620104">
    <property type="component" value="Unassembled WGS sequence"/>
</dbReference>
<feature type="transmembrane region" description="Helical" evidence="9">
    <location>
        <begin position="473"/>
        <end position="494"/>
    </location>
</feature>
<evidence type="ECO:0000256" key="6">
    <source>
        <dbReference type="ARBA" id="ARBA00023136"/>
    </source>
</evidence>
<feature type="transmembrane region" description="Helical" evidence="9">
    <location>
        <begin position="409"/>
        <end position="433"/>
    </location>
</feature>
<dbReference type="GO" id="GO:0005351">
    <property type="term" value="F:carbohydrate:proton symporter activity"/>
    <property type="evidence" value="ECO:0007669"/>
    <property type="project" value="TreeGrafter"/>
</dbReference>
<feature type="domain" description="Major facilitator superfamily (MFS) profile" evidence="10">
    <location>
        <begin position="33"/>
        <end position="498"/>
    </location>
</feature>
<dbReference type="SUPFAM" id="SSF103473">
    <property type="entry name" value="MFS general substrate transporter"/>
    <property type="match status" value="1"/>
</dbReference>
<keyword evidence="5 9" id="KW-1133">Transmembrane helix</keyword>
<dbReference type="PROSITE" id="PS50850">
    <property type="entry name" value="MFS"/>
    <property type="match status" value="1"/>
</dbReference>
<dbReference type="PRINTS" id="PR00171">
    <property type="entry name" value="SUGRTRNSPORT"/>
</dbReference>
<comment type="subcellular location">
    <subcellularLocation>
        <location evidence="1">Membrane</location>
        <topology evidence="1">Multi-pass membrane protein</topology>
    </subcellularLocation>
</comment>
<evidence type="ECO:0000313" key="11">
    <source>
        <dbReference type="EMBL" id="GHJ89822.1"/>
    </source>
</evidence>
<dbReference type="InterPro" id="IPR005829">
    <property type="entry name" value="Sugar_transporter_CS"/>
</dbReference>
<keyword evidence="4 9" id="KW-0812">Transmembrane</keyword>
<dbReference type="AlphaFoldDB" id="A0A8H3TZ93"/>
<evidence type="ECO:0000256" key="5">
    <source>
        <dbReference type="ARBA" id="ARBA00022989"/>
    </source>
</evidence>
<proteinExistence type="inferred from homology"/>
<dbReference type="FunFam" id="1.20.1250.20:FF:000026">
    <property type="entry name" value="MFS quinate transporter QutD"/>
    <property type="match status" value="1"/>
</dbReference>
<name>A0A8H3TZ93_9TREE</name>
<dbReference type="Pfam" id="PF00083">
    <property type="entry name" value="Sugar_tr"/>
    <property type="match status" value="1"/>
</dbReference>
<evidence type="ECO:0000256" key="7">
    <source>
        <dbReference type="ARBA" id="ARBA00049119"/>
    </source>
</evidence>
<keyword evidence="6 9" id="KW-0472">Membrane</keyword>
<feature type="transmembrane region" description="Helical" evidence="9">
    <location>
        <begin position="30"/>
        <end position="46"/>
    </location>
</feature>
<dbReference type="InterPro" id="IPR005828">
    <property type="entry name" value="MFS_sugar_transport-like"/>
</dbReference>
<reference evidence="11" key="1">
    <citation type="submission" date="2020-07" db="EMBL/GenBank/DDBJ databases">
        <title>Draft Genome Sequence of a Deep-Sea Yeast, Naganishia (Cryptococcus) liquefaciens strain N6.</title>
        <authorList>
            <person name="Han Y.W."/>
            <person name="Kajitani R."/>
            <person name="Morimoto H."/>
            <person name="Parhat M."/>
            <person name="Tsubouchi H."/>
            <person name="Bakenova O."/>
            <person name="Ogata M."/>
            <person name="Argunhan B."/>
            <person name="Aoki R."/>
            <person name="Kajiwara S."/>
            <person name="Itoh T."/>
            <person name="Iwasaki H."/>
        </authorList>
    </citation>
    <scope>NUCLEOTIDE SEQUENCE</scope>
    <source>
        <strain evidence="11">N6</strain>
    </source>
</reference>
<sequence length="551" mass="59914">MGGGAATDGGFAVPVSGTTGWRGLLENKRALGLATFASLGGVLYGYNQGVFAQVQVASDFTRRFPEVDELNPEFYDKNIKSFLTSILELTAFIGALATGPLADRFSRKFTISGWCVIFIVGTALQTAATTSLDLVWAGRAIAGLAVGALSALVPMYNSELASPGIRGSLVALQQLAITFGILISYWIAFGTSYIGGQGSGQTSAAWRIPLALQILPALILMVGSVFLPFSPRWLMLRGREEECLLTLAKLRSLQPEDITVQAEYMSLQAERLVEKDALQERYGQKASWKVGASEYWRMVRTWPLLRRLLLAIAAQSLQQWSGINAIIYYAPTLFRQVGLTGDTVPILATGLVGVVNLVFTIPAVLFVDNLGRKKVLFYGATGMAICHAIVAAIIARAGPDFTNEDAGNAAVFFLFLFICVFAVSWGPLAWVVCAEVFPLSLRAKGMSISSGVNWLMNFTVATVTPIMLDNIGYQTYIVFMSFMVFAMFWSAVLLPELRGLSPLQIDAIFHDTTGAEDEARRERIAKQIGLDKLQQQTLVEHKEDVAGDKLV</sequence>
<gene>
    <name evidence="11" type="ORF">NliqN6_6224</name>
</gene>
<evidence type="ECO:0000256" key="1">
    <source>
        <dbReference type="ARBA" id="ARBA00004141"/>
    </source>
</evidence>
<feature type="transmembrane region" description="Helical" evidence="9">
    <location>
        <begin position="343"/>
        <end position="368"/>
    </location>
</feature>
<feature type="transmembrane region" description="Helical" evidence="9">
    <location>
        <begin position="109"/>
        <end position="128"/>
    </location>
</feature>
<evidence type="ECO:0000256" key="4">
    <source>
        <dbReference type="ARBA" id="ARBA00022692"/>
    </source>
</evidence>
<evidence type="ECO:0000259" key="10">
    <source>
        <dbReference type="PROSITE" id="PS50850"/>
    </source>
</evidence>
<evidence type="ECO:0000256" key="9">
    <source>
        <dbReference type="SAM" id="Phobius"/>
    </source>
</evidence>
<dbReference type="InterPro" id="IPR003663">
    <property type="entry name" value="Sugar/inositol_transpt"/>
</dbReference>
<feature type="transmembrane region" description="Helical" evidence="9">
    <location>
        <begin position="375"/>
        <end position="397"/>
    </location>
</feature>
<keyword evidence="12" id="KW-1185">Reference proteome</keyword>
<comment type="catalytic activity">
    <reaction evidence="7">
        <text>myo-inositol(out) + H(+)(out) = myo-inositol(in) + H(+)(in)</text>
        <dbReference type="Rhea" id="RHEA:60364"/>
        <dbReference type="ChEBI" id="CHEBI:15378"/>
        <dbReference type="ChEBI" id="CHEBI:17268"/>
    </reaction>
</comment>
<dbReference type="Gene3D" id="1.20.1250.20">
    <property type="entry name" value="MFS general substrate transporter like domains"/>
    <property type="match status" value="1"/>
</dbReference>
<dbReference type="InterPro" id="IPR050360">
    <property type="entry name" value="MFS_Sugar_Transporters"/>
</dbReference>
<accession>A0A8H3TZ93</accession>
<dbReference type="PROSITE" id="PS00216">
    <property type="entry name" value="SUGAR_TRANSPORT_1"/>
    <property type="match status" value="1"/>
</dbReference>
<dbReference type="NCBIfam" id="TIGR00879">
    <property type="entry name" value="SP"/>
    <property type="match status" value="1"/>
</dbReference>
<evidence type="ECO:0000256" key="8">
    <source>
        <dbReference type="RuleBase" id="RU003346"/>
    </source>
</evidence>
<evidence type="ECO:0000256" key="3">
    <source>
        <dbReference type="ARBA" id="ARBA00022448"/>
    </source>
</evidence>